<evidence type="ECO:0000256" key="6">
    <source>
        <dbReference type="PIRSR" id="PIRSR601461-1"/>
    </source>
</evidence>
<dbReference type="Gene3D" id="2.40.70.10">
    <property type="entry name" value="Acid Proteases"/>
    <property type="match status" value="4"/>
</dbReference>
<name>A0A8S2ASV8_ARAAE</name>
<dbReference type="Pfam" id="PF14541">
    <property type="entry name" value="TAXi_C"/>
    <property type="match status" value="2"/>
</dbReference>
<keyword evidence="2" id="KW-0645">Protease</keyword>
<keyword evidence="7" id="KW-1133">Transmembrane helix</keyword>
<evidence type="ECO:0000256" key="1">
    <source>
        <dbReference type="ARBA" id="ARBA00007447"/>
    </source>
</evidence>
<dbReference type="InterPro" id="IPR001461">
    <property type="entry name" value="Aspartic_peptidase_A1"/>
</dbReference>
<reference evidence="9" key="1">
    <citation type="submission" date="2021-01" db="EMBL/GenBank/DDBJ databases">
        <authorList>
            <person name="Bezrukov I."/>
        </authorList>
    </citation>
    <scope>NUCLEOTIDE SEQUENCE</scope>
</reference>
<keyword evidence="4" id="KW-0378">Hydrolase</keyword>
<evidence type="ECO:0000256" key="2">
    <source>
        <dbReference type="ARBA" id="ARBA00022670"/>
    </source>
</evidence>
<dbReference type="InterPro" id="IPR033121">
    <property type="entry name" value="PEPTIDASE_A1"/>
</dbReference>
<keyword evidence="7" id="KW-0812">Transmembrane</keyword>
<dbReference type="PANTHER" id="PTHR47967">
    <property type="entry name" value="OS07G0603500 PROTEIN-RELATED"/>
    <property type="match status" value="1"/>
</dbReference>
<evidence type="ECO:0000256" key="4">
    <source>
        <dbReference type="ARBA" id="ARBA00022801"/>
    </source>
</evidence>
<keyword evidence="5" id="KW-0325">Glycoprotein</keyword>
<dbReference type="InterPro" id="IPR032799">
    <property type="entry name" value="TAXi_C"/>
</dbReference>
<keyword evidence="7" id="KW-0472">Membrane</keyword>
<dbReference type="GO" id="GO:0004190">
    <property type="term" value="F:aspartic-type endopeptidase activity"/>
    <property type="evidence" value="ECO:0007669"/>
    <property type="project" value="UniProtKB-KW"/>
</dbReference>
<dbReference type="Proteomes" id="UP000682877">
    <property type="component" value="Chromosome 7"/>
</dbReference>
<organism evidence="9 10">
    <name type="scientific">Arabidopsis arenosa</name>
    <name type="common">Sand rock-cress</name>
    <name type="synonym">Cardaminopsis arenosa</name>
    <dbReference type="NCBI Taxonomy" id="38785"/>
    <lineage>
        <taxon>Eukaryota</taxon>
        <taxon>Viridiplantae</taxon>
        <taxon>Streptophyta</taxon>
        <taxon>Embryophyta</taxon>
        <taxon>Tracheophyta</taxon>
        <taxon>Spermatophyta</taxon>
        <taxon>Magnoliopsida</taxon>
        <taxon>eudicotyledons</taxon>
        <taxon>Gunneridae</taxon>
        <taxon>Pentapetalae</taxon>
        <taxon>rosids</taxon>
        <taxon>malvids</taxon>
        <taxon>Brassicales</taxon>
        <taxon>Brassicaceae</taxon>
        <taxon>Camelineae</taxon>
        <taxon>Arabidopsis</taxon>
    </lineage>
</organism>
<dbReference type="PROSITE" id="PS51767">
    <property type="entry name" value="PEPTIDASE_A1"/>
    <property type="match status" value="2"/>
</dbReference>
<comment type="similarity">
    <text evidence="1">Belongs to the peptidase A1 family.</text>
</comment>
<evidence type="ECO:0000313" key="10">
    <source>
        <dbReference type="Proteomes" id="UP000682877"/>
    </source>
</evidence>
<evidence type="ECO:0000256" key="7">
    <source>
        <dbReference type="SAM" id="Phobius"/>
    </source>
</evidence>
<gene>
    <name evidence="9" type="ORF">AARE701A_LOCUS18085</name>
</gene>
<dbReference type="InterPro" id="IPR051708">
    <property type="entry name" value="Plant_Aspart_Prot_A1"/>
</dbReference>
<feature type="active site" evidence="6">
    <location>
        <position position="522"/>
    </location>
</feature>
<feature type="domain" description="Peptidase A1" evidence="8">
    <location>
        <begin position="80"/>
        <end position="431"/>
    </location>
</feature>
<dbReference type="GO" id="GO:0006508">
    <property type="term" value="P:proteolysis"/>
    <property type="evidence" value="ECO:0007669"/>
    <property type="project" value="UniProtKB-KW"/>
</dbReference>
<dbReference type="PRINTS" id="PR00792">
    <property type="entry name" value="PEPSIN"/>
</dbReference>
<dbReference type="InterPro" id="IPR034161">
    <property type="entry name" value="Pepsin-like_plant"/>
</dbReference>
<dbReference type="InterPro" id="IPR032861">
    <property type="entry name" value="TAXi_N"/>
</dbReference>
<evidence type="ECO:0000259" key="8">
    <source>
        <dbReference type="PROSITE" id="PS51767"/>
    </source>
</evidence>
<dbReference type="InterPro" id="IPR021109">
    <property type="entry name" value="Peptidase_aspartic_dom_sf"/>
</dbReference>
<dbReference type="FunFam" id="2.40.70.10:FF:000095">
    <property type="entry name" value="Aspartyl protease family protein"/>
    <property type="match status" value="2"/>
</dbReference>
<dbReference type="FunFam" id="2.40.70.10:FF:000033">
    <property type="entry name" value="Aspartyl protease family protein"/>
    <property type="match status" value="1"/>
</dbReference>
<evidence type="ECO:0000313" key="9">
    <source>
        <dbReference type="EMBL" id="CAE6168584.1"/>
    </source>
</evidence>
<dbReference type="GO" id="GO:0005576">
    <property type="term" value="C:extracellular region"/>
    <property type="evidence" value="ECO:0007669"/>
    <property type="project" value="TreeGrafter"/>
</dbReference>
<proteinExistence type="inferred from homology"/>
<feature type="transmembrane region" description="Helical" evidence="7">
    <location>
        <begin position="7"/>
        <end position="34"/>
    </location>
</feature>
<feature type="domain" description="Peptidase A1" evidence="8">
    <location>
        <begin position="504"/>
        <end position="847"/>
    </location>
</feature>
<evidence type="ECO:0000256" key="3">
    <source>
        <dbReference type="ARBA" id="ARBA00022750"/>
    </source>
</evidence>
<dbReference type="EMBL" id="LR999457">
    <property type="protein sequence ID" value="CAE6168584.1"/>
    <property type="molecule type" value="Genomic_DNA"/>
</dbReference>
<dbReference type="Pfam" id="PF14543">
    <property type="entry name" value="TAXi_N"/>
    <property type="match status" value="2"/>
</dbReference>
<keyword evidence="3" id="KW-0064">Aspartyl protease</keyword>
<accession>A0A8S2ASV8</accession>
<sequence length="857" mass="94720">MAIHVTPLVYLIILSFSISVVLLSASPTLVLNLIHPHQISSIKPSHVYLIEEASTARLDYLQAKATGDIIAHISPLPTAFLVNISIGSPPVMQLLHMDTGSDLTWLQCHPCTNCYPQSMPIFNPSRSYTYEQEFCKTSEYSMPSLRFNPTTRSCDYSMKYMDKTGSRGTLAKETLWFNTIYGEFSSASLADVVFGCGHDNYGKPQQGTGVLGLGYEKFSLVHKFGSKFSYCFGSLDDPSYPHNVLVLGDDGANILGDTTPLETYRGLYYVKVKAISVDGIILPIDPLLFQRNSQNGSGGTILDTGTTLINLVKEVYEHLKNRIEDVFGGRFTKADMPNSVKNKVLECYNGDFERDLVESGFPIVTFHFSNGAELSLDAKSLFMKLTPNLFCLTISPSIGGHLNVIGSSINSIPPMRACEVPTKSKTRKTMKKKLIFPNRVNIFEASPTLVLNLVHSHQIYSLEPPRVSHIKEASVERLDYLKAKTTGDIIAHLSPNVPIIPQAFLVNISIGSPPVTQLLHMDTGSDLLWLQCRPCINCYAQSLPIFDPSRSYTHRNESCRTSEYSMPSLRFNAKTRSCEYSMRYMDGTGSKGILAREMLMFNTIYDESSSAALHDVVFGCGHYNYGDPLVGTGILGLGYGEFSLVHRFGTKFSYCFGSLDDPSYPHNVLVLGDDGANILGDTTPLEIYNGFYYVTIEAISVDGIILPIDPSVFNRNHQTGLGGTIIDTGNSLTSLVEEAYKPLKNKIEEVFEGRFTAADVNQDDMFKVECYNGNLERDLVESGFPSVTFHFSDGAELSLDVKSVFMKLSPNVFCLAVTPGNINSIGATAQQSYNIGYDLEAKKISFERIDCGVLFDY</sequence>
<feature type="active site" evidence="6">
    <location>
        <position position="727"/>
    </location>
</feature>
<dbReference type="AlphaFoldDB" id="A0A8S2ASV8"/>
<dbReference type="PANTHER" id="PTHR47967:SF13">
    <property type="entry name" value="ASPARTYL PROTEASE UND-RELATED"/>
    <property type="match status" value="1"/>
</dbReference>
<keyword evidence="10" id="KW-1185">Reference proteome</keyword>
<dbReference type="CDD" id="cd05476">
    <property type="entry name" value="pepsin_A_like_plant"/>
    <property type="match status" value="2"/>
</dbReference>
<dbReference type="SUPFAM" id="SSF50630">
    <property type="entry name" value="Acid proteases"/>
    <property type="match status" value="2"/>
</dbReference>
<evidence type="ECO:0000256" key="5">
    <source>
        <dbReference type="ARBA" id="ARBA00023180"/>
    </source>
</evidence>
<protein>
    <recommendedName>
        <fullName evidence="8">Peptidase A1 domain-containing protein</fullName>
    </recommendedName>
</protein>